<name>A0A327RZQ6_9SPHI</name>
<gene>
    <name evidence="1" type="ORF">LY11_04845</name>
</gene>
<organism evidence="1 2">
    <name type="scientific">Pedobacter cryoconitis</name>
    <dbReference type="NCBI Taxonomy" id="188932"/>
    <lineage>
        <taxon>Bacteria</taxon>
        <taxon>Pseudomonadati</taxon>
        <taxon>Bacteroidota</taxon>
        <taxon>Sphingobacteriia</taxon>
        <taxon>Sphingobacteriales</taxon>
        <taxon>Sphingobacteriaceae</taxon>
        <taxon>Pedobacter</taxon>
    </lineage>
</organism>
<evidence type="ECO:0000313" key="2">
    <source>
        <dbReference type="Proteomes" id="UP000249754"/>
    </source>
</evidence>
<evidence type="ECO:0008006" key="3">
    <source>
        <dbReference type="Google" id="ProtNLM"/>
    </source>
</evidence>
<dbReference type="Proteomes" id="UP000249754">
    <property type="component" value="Unassembled WGS sequence"/>
</dbReference>
<dbReference type="AlphaFoldDB" id="A0A327RZQ6"/>
<evidence type="ECO:0000313" key="1">
    <source>
        <dbReference type="EMBL" id="RAJ22380.1"/>
    </source>
</evidence>
<sequence>MKNYCFLLLSIFIFSCSQKKVDSAGFQNKAGLNLEKIDFKENPLEILKLKIDSSVNDQEEYVKKGYFEFFDYPIAHKLDPWNGKDSFYGKAYYSKVIDSIAYYQHINFNRIAFLTHKNKTVAILANAEIKSDTVYNDLIKQLDKQYGTPSFRPATTLDVFYEWTTKDRYIQIDYSKGMSISATSGKNIEMKQILNLKMLFFNKDAAKAIQEIQQTNYAKTKNYKIMDGDFKLYKGDPSKNIVLNDSLLNEKFKK</sequence>
<dbReference type="RefSeq" id="WP_111636149.1">
    <property type="nucleotide sequence ID" value="NZ_QLLR01000039.1"/>
</dbReference>
<dbReference type="PROSITE" id="PS51257">
    <property type="entry name" value="PROKAR_LIPOPROTEIN"/>
    <property type="match status" value="1"/>
</dbReference>
<comment type="caution">
    <text evidence="1">The sequence shown here is derived from an EMBL/GenBank/DDBJ whole genome shotgun (WGS) entry which is preliminary data.</text>
</comment>
<dbReference type="EMBL" id="QLLR01000039">
    <property type="protein sequence ID" value="RAJ22380.1"/>
    <property type="molecule type" value="Genomic_DNA"/>
</dbReference>
<proteinExistence type="predicted"/>
<reference evidence="1 2" key="1">
    <citation type="submission" date="2018-06" db="EMBL/GenBank/DDBJ databases">
        <title>Genomic Encyclopedia of Archaeal and Bacterial Type Strains, Phase II (KMG-II): from individual species to whole genera.</title>
        <authorList>
            <person name="Goeker M."/>
        </authorList>
    </citation>
    <scope>NUCLEOTIDE SEQUENCE [LARGE SCALE GENOMIC DNA]</scope>
    <source>
        <strain evidence="1 2">DSM 14825</strain>
    </source>
</reference>
<protein>
    <recommendedName>
        <fullName evidence="3">Lipoprotein</fullName>
    </recommendedName>
</protein>
<accession>A0A327RZQ6</accession>
<dbReference type="OrthoDB" id="1420609at2"/>